<dbReference type="SUPFAM" id="SSF50156">
    <property type="entry name" value="PDZ domain-like"/>
    <property type="match status" value="2"/>
</dbReference>
<keyword evidence="3" id="KW-1185">Reference proteome</keyword>
<dbReference type="PROSITE" id="PS50106">
    <property type="entry name" value="PDZ"/>
    <property type="match status" value="1"/>
</dbReference>
<dbReference type="FunCoup" id="B3MZZ0">
    <property type="interactions" value="17"/>
</dbReference>
<name>B3MZZ0_DROAN</name>
<dbReference type="HOGENOM" id="CLU_027236_0_0_1"/>
<evidence type="ECO:0000313" key="2">
    <source>
        <dbReference type="EMBL" id="EDV44775.2"/>
    </source>
</evidence>
<dbReference type="STRING" id="7217.B3MZZ0"/>
<evidence type="ECO:0000259" key="1">
    <source>
        <dbReference type="PROSITE" id="PS50106"/>
    </source>
</evidence>
<dbReference type="Proteomes" id="UP000007801">
    <property type="component" value="Unassembled WGS sequence"/>
</dbReference>
<feature type="domain" description="PDZ" evidence="1">
    <location>
        <begin position="179"/>
        <end position="281"/>
    </location>
</feature>
<reference evidence="2 3" key="1">
    <citation type="journal article" date="2007" name="Nature">
        <title>Evolution of genes and genomes on the Drosophila phylogeny.</title>
        <authorList>
            <consortium name="Drosophila 12 Genomes Consortium"/>
            <person name="Clark A.G."/>
            <person name="Eisen M.B."/>
            <person name="Smith D.R."/>
            <person name="Bergman C.M."/>
            <person name="Oliver B."/>
            <person name="Markow T.A."/>
            <person name="Kaufman T.C."/>
            <person name="Kellis M."/>
            <person name="Gelbart W."/>
            <person name="Iyer V.N."/>
            <person name="Pollard D.A."/>
            <person name="Sackton T.B."/>
            <person name="Larracuente A.M."/>
            <person name="Singh N.D."/>
            <person name="Abad J.P."/>
            <person name="Abt D.N."/>
            <person name="Adryan B."/>
            <person name="Aguade M."/>
            <person name="Akashi H."/>
            <person name="Anderson W.W."/>
            <person name="Aquadro C.F."/>
            <person name="Ardell D.H."/>
            <person name="Arguello R."/>
            <person name="Artieri C.G."/>
            <person name="Barbash D.A."/>
            <person name="Barker D."/>
            <person name="Barsanti P."/>
            <person name="Batterham P."/>
            <person name="Batzoglou S."/>
            <person name="Begun D."/>
            <person name="Bhutkar A."/>
            <person name="Blanco E."/>
            <person name="Bosak S.A."/>
            <person name="Bradley R.K."/>
            <person name="Brand A.D."/>
            <person name="Brent M.R."/>
            <person name="Brooks A.N."/>
            <person name="Brown R.H."/>
            <person name="Butlin R.K."/>
            <person name="Caggese C."/>
            <person name="Calvi B.R."/>
            <person name="Bernardo de Carvalho A."/>
            <person name="Caspi A."/>
            <person name="Castrezana S."/>
            <person name="Celniker S.E."/>
            <person name="Chang J.L."/>
            <person name="Chapple C."/>
            <person name="Chatterji S."/>
            <person name="Chinwalla A."/>
            <person name="Civetta A."/>
            <person name="Clifton S.W."/>
            <person name="Comeron J.M."/>
            <person name="Costello J.C."/>
            <person name="Coyne J.A."/>
            <person name="Daub J."/>
            <person name="David R.G."/>
            <person name="Delcher A.L."/>
            <person name="Delehaunty K."/>
            <person name="Do C.B."/>
            <person name="Ebling H."/>
            <person name="Edwards K."/>
            <person name="Eickbush T."/>
            <person name="Evans J.D."/>
            <person name="Filipski A."/>
            <person name="Findeiss S."/>
            <person name="Freyhult E."/>
            <person name="Fulton L."/>
            <person name="Fulton R."/>
            <person name="Garcia A.C."/>
            <person name="Gardiner A."/>
            <person name="Garfield D.A."/>
            <person name="Garvin B.E."/>
            <person name="Gibson G."/>
            <person name="Gilbert D."/>
            <person name="Gnerre S."/>
            <person name="Godfrey J."/>
            <person name="Good R."/>
            <person name="Gotea V."/>
            <person name="Gravely B."/>
            <person name="Greenberg A.J."/>
            <person name="Griffiths-Jones S."/>
            <person name="Gross S."/>
            <person name="Guigo R."/>
            <person name="Gustafson E.A."/>
            <person name="Haerty W."/>
            <person name="Hahn M.W."/>
            <person name="Halligan D.L."/>
            <person name="Halpern A.L."/>
            <person name="Halter G.M."/>
            <person name="Han M.V."/>
            <person name="Heger A."/>
            <person name="Hillier L."/>
            <person name="Hinrichs A.S."/>
            <person name="Holmes I."/>
            <person name="Hoskins R.A."/>
            <person name="Hubisz M.J."/>
            <person name="Hultmark D."/>
            <person name="Huntley M.A."/>
            <person name="Jaffe D.B."/>
            <person name="Jagadeeshan S."/>
            <person name="Jeck W.R."/>
            <person name="Johnson J."/>
            <person name="Jones C.D."/>
            <person name="Jordan W.C."/>
            <person name="Karpen G.H."/>
            <person name="Kataoka E."/>
            <person name="Keightley P.D."/>
            <person name="Kheradpour P."/>
            <person name="Kirkness E.F."/>
            <person name="Koerich L.B."/>
            <person name="Kristiansen K."/>
            <person name="Kudrna D."/>
            <person name="Kulathinal R.J."/>
            <person name="Kumar S."/>
            <person name="Kwok R."/>
            <person name="Lander E."/>
            <person name="Langley C.H."/>
            <person name="Lapoint R."/>
            <person name="Lazzaro B.P."/>
            <person name="Lee S.J."/>
            <person name="Levesque L."/>
            <person name="Li R."/>
            <person name="Lin C.F."/>
            <person name="Lin M.F."/>
            <person name="Lindblad-Toh K."/>
            <person name="Llopart A."/>
            <person name="Long M."/>
            <person name="Low L."/>
            <person name="Lozovsky E."/>
            <person name="Lu J."/>
            <person name="Luo M."/>
            <person name="Machado C.A."/>
            <person name="Makalowski W."/>
            <person name="Marzo M."/>
            <person name="Matsuda M."/>
            <person name="Matzkin L."/>
            <person name="McAllister B."/>
            <person name="McBride C.S."/>
            <person name="McKernan B."/>
            <person name="McKernan K."/>
            <person name="Mendez-Lago M."/>
            <person name="Minx P."/>
            <person name="Mollenhauer M.U."/>
            <person name="Montooth K."/>
            <person name="Mount S.M."/>
            <person name="Mu X."/>
            <person name="Myers E."/>
            <person name="Negre B."/>
            <person name="Newfeld S."/>
            <person name="Nielsen R."/>
            <person name="Noor M.A."/>
            <person name="O'Grady P."/>
            <person name="Pachter L."/>
            <person name="Papaceit M."/>
            <person name="Parisi M.J."/>
            <person name="Parisi M."/>
            <person name="Parts L."/>
            <person name="Pedersen J.S."/>
            <person name="Pesole G."/>
            <person name="Phillippy A.M."/>
            <person name="Ponting C.P."/>
            <person name="Pop M."/>
            <person name="Porcelli D."/>
            <person name="Powell J.R."/>
            <person name="Prohaska S."/>
            <person name="Pruitt K."/>
            <person name="Puig M."/>
            <person name="Quesneville H."/>
            <person name="Ram K.R."/>
            <person name="Rand D."/>
            <person name="Rasmussen M.D."/>
            <person name="Reed L.K."/>
            <person name="Reenan R."/>
            <person name="Reily A."/>
            <person name="Remington K.A."/>
            <person name="Rieger T.T."/>
            <person name="Ritchie M.G."/>
            <person name="Robin C."/>
            <person name="Rogers Y.H."/>
            <person name="Rohde C."/>
            <person name="Rozas J."/>
            <person name="Rubenfield M.J."/>
            <person name="Ruiz A."/>
            <person name="Russo S."/>
            <person name="Salzberg S.L."/>
            <person name="Sanchez-Gracia A."/>
            <person name="Saranga D.J."/>
            <person name="Sato H."/>
            <person name="Schaeffer S.W."/>
            <person name="Schatz M.C."/>
            <person name="Schlenke T."/>
            <person name="Schwartz R."/>
            <person name="Segarra C."/>
            <person name="Singh R.S."/>
            <person name="Sirot L."/>
            <person name="Sirota M."/>
            <person name="Sisneros N.B."/>
            <person name="Smith C.D."/>
            <person name="Smith T.F."/>
            <person name="Spieth J."/>
            <person name="Stage D.E."/>
            <person name="Stark A."/>
            <person name="Stephan W."/>
            <person name="Strausberg R.L."/>
            <person name="Strempel S."/>
            <person name="Sturgill D."/>
            <person name="Sutton G."/>
            <person name="Sutton G.G."/>
            <person name="Tao W."/>
            <person name="Teichmann S."/>
            <person name="Tobari Y.N."/>
            <person name="Tomimura Y."/>
            <person name="Tsolas J.M."/>
            <person name="Valente V.L."/>
            <person name="Venter E."/>
            <person name="Venter J.C."/>
            <person name="Vicario S."/>
            <person name="Vieira F.G."/>
            <person name="Vilella A.J."/>
            <person name="Villasante A."/>
            <person name="Walenz B."/>
            <person name="Wang J."/>
            <person name="Wasserman M."/>
            <person name="Watts T."/>
            <person name="Wilson D."/>
            <person name="Wilson R.K."/>
            <person name="Wing R.A."/>
            <person name="Wolfner M.F."/>
            <person name="Wong A."/>
            <person name="Wong G.K."/>
            <person name="Wu C.I."/>
            <person name="Wu G."/>
            <person name="Yamamoto D."/>
            <person name="Yang H.P."/>
            <person name="Yang S.P."/>
            <person name="Yorke J.A."/>
            <person name="Yoshida K."/>
            <person name="Zdobnov E."/>
            <person name="Zhang P."/>
            <person name="Zhang Y."/>
            <person name="Zimin A.V."/>
            <person name="Baldwin J."/>
            <person name="Abdouelleil A."/>
            <person name="Abdulkadir J."/>
            <person name="Abebe A."/>
            <person name="Abera B."/>
            <person name="Abreu J."/>
            <person name="Acer S.C."/>
            <person name="Aftuck L."/>
            <person name="Alexander A."/>
            <person name="An P."/>
            <person name="Anderson E."/>
            <person name="Anderson S."/>
            <person name="Arachi H."/>
            <person name="Azer M."/>
            <person name="Bachantsang P."/>
            <person name="Barry A."/>
            <person name="Bayul T."/>
            <person name="Berlin A."/>
            <person name="Bessette D."/>
            <person name="Bloom T."/>
            <person name="Blye J."/>
            <person name="Boguslavskiy L."/>
            <person name="Bonnet C."/>
            <person name="Boukhgalter B."/>
            <person name="Bourzgui I."/>
            <person name="Brown A."/>
            <person name="Cahill P."/>
            <person name="Channer S."/>
            <person name="Cheshatsang Y."/>
            <person name="Chuda L."/>
            <person name="Citroen M."/>
            <person name="Collymore A."/>
            <person name="Cooke P."/>
            <person name="Costello M."/>
            <person name="D'Aco K."/>
            <person name="Daza R."/>
            <person name="De Haan G."/>
            <person name="DeGray S."/>
            <person name="DeMaso C."/>
            <person name="Dhargay N."/>
            <person name="Dooley K."/>
            <person name="Dooley E."/>
            <person name="Doricent M."/>
            <person name="Dorje P."/>
            <person name="Dorjee K."/>
            <person name="Dupes A."/>
            <person name="Elong R."/>
            <person name="Falk J."/>
            <person name="Farina A."/>
            <person name="Faro S."/>
            <person name="Ferguson D."/>
            <person name="Fisher S."/>
            <person name="Foley C.D."/>
            <person name="Franke A."/>
            <person name="Friedrich D."/>
            <person name="Gadbois L."/>
            <person name="Gearin G."/>
            <person name="Gearin C.R."/>
            <person name="Giannoukos G."/>
            <person name="Goode T."/>
            <person name="Graham J."/>
            <person name="Grandbois E."/>
            <person name="Grewal S."/>
            <person name="Gyaltsen K."/>
            <person name="Hafez N."/>
            <person name="Hagos B."/>
            <person name="Hall J."/>
            <person name="Henson C."/>
            <person name="Hollinger A."/>
            <person name="Honan T."/>
            <person name="Huard M.D."/>
            <person name="Hughes L."/>
            <person name="Hurhula B."/>
            <person name="Husby M.E."/>
            <person name="Kamat A."/>
            <person name="Kanga B."/>
            <person name="Kashin S."/>
            <person name="Khazanovich D."/>
            <person name="Kisner P."/>
            <person name="Lance K."/>
            <person name="Lara M."/>
            <person name="Lee W."/>
            <person name="Lennon N."/>
            <person name="Letendre F."/>
            <person name="LeVine R."/>
            <person name="Lipovsky A."/>
            <person name="Liu X."/>
            <person name="Liu J."/>
            <person name="Liu S."/>
            <person name="Lokyitsang T."/>
            <person name="Lokyitsang Y."/>
            <person name="Lubonja R."/>
            <person name="Lui A."/>
            <person name="MacDonald P."/>
            <person name="Magnisalis V."/>
            <person name="Maru K."/>
            <person name="Matthews C."/>
            <person name="McCusker W."/>
            <person name="McDonough S."/>
            <person name="Mehta T."/>
            <person name="Meldrim J."/>
            <person name="Meneus L."/>
            <person name="Mihai O."/>
            <person name="Mihalev A."/>
            <person name="Mihova T."/>
            <person name="Mittelman R."/>
            <person name="Mlenga V."/>
            <person name="Montmayeur A."/>
            <person name="Mulrain L."/>
            <person name="Navidi A."/>
            <person name="Naylor J."/>
            <person name="Negash T."/>
            <person name="Nguyen T."/>
            <person name="Nguyen N."/>
            <person name="Nicol R."/>
            <person name="Norbu C."/>
            <person name="Norbu N."/>
            <person name="Novod N."/>
            <person name="O'Neill B."/>
            <person name="Osman S."/>
            <person name="Markiewicz E."/>
            <person name="Oyono O.L."/>
            <person name="Patti C."/>
            <person name="Phunkhang P."/>
            <person name="Pierre F."/>
            <person name="Priest M."/>
            <person name="Raghuraman S."/>
            <person name="Rege F."/>
            <person name="Reyes R."/>
            <person name="Rise C."/>
            <person name="Rogov P."/>
            <person name="Ross K."/>
            <person name="Ryan E."/>
            <person name="Settipalli S."/>
            <person name="Shea T."/>
            <person name="Sherpa N."/>
            <person name="Shi L."/>
            <person name="Shih D."/>
            <person name="Sparrow T."/>
            <person name="Spaulding J."/>
            <person name="Stalker J."/>
            <person name="Stange-Thomann N."/>
            <person name="Stavropoulos S."/>
            <person name="Stone C."/>
            <person name="Strader C."/>
            <person name="Tesfaye S."/>
            <person name="Thomson T."/>
            <person name="Thoulutsang Y."/>
            <person name="Thoulutsang D."/>
            <person name="Topham K."/>
            <person name="Topping I."/>
            <person name="Tsamla T."/>
            <person name="Vassiliev H."/>
            <person name="Vo A."/>
            <person name="Wangchuk T."/>
            <person name="Wangdi T."/>
            <person name="Weiand M."/>
            <person name="Wilkinson J."/>
            <person name="Wilson A."/>
            <person name="Yadav S."/>
            <person name="Young G."/>
            <person name="Yu Q."/>
            <person name="Zembek L."/>
            <person name="Zhong D."/>
            <person name="Zimmer A."/>
            <person name="Zwirko Z."/>
            <person name="Jaffe D.B."/>
            <person name="Alvarez P."/>
            <person name="Brockman W."/>
            <person name="Butler J."/>
            <person name="Chin C."/>
            <person name="Gnerre S."/>
            <person name="Grabherr M."/>
            <person name="Kleber M."/>
            <person name="Mauceli E."/>
            <person name="MacCallum I."/>
        </authorList>
    </citation>
    <scope>NUCLEOTIDE SEQUENCE [LARGE SCALE GENOMIC DNA]</scope>
    <source>
        <strain evidence="3">Tucson 14024-0371.13</strain>
    </source>
</reference>
<dbReference type="Pfam" id="PF00595">
    <property type="entry name" value="PDZ"/>
    <property type="match status" value="1"/>
</dbReference>
<dbReference type="EMBL" id="CH902636">
    <property type="protein sequence ID" value="EDV44775.2"/>
    <property type="molecule type" value="Genomic_DNA"/>
</dbReference>
<dbReference type="Gene3D" id="2.30.42.10">
    <property type="match status" value="1"/>
</dbReference>
<dbReference type="InterPro" id="IPR036034">
    <property type="entry name" value="PDZ_sf"/>
</dbReference>
<dbReference type="InterPro" id="IPR001478">
    <property type="entry name" value="PDZ"/>
</dbReference>
<dbReference type="PANTHER" id="PTHR15545:SF8">
    <property type="entry name" value="SLO-INTERACTING PROTEIN 1"/>
    <property type="match status" value="1"/>
</dbReference>
<proteinExistence type="predicted"/>
<dbReference type="InParanoid" id="B3MZZ0"/>
<dbReference type="SMART" id="SM00228">
    <property type="entry name" value="PDZ"/>
    <property type="match status" value="1"/>
</dbReference>
<dbReference type="PANTHER" id="PTHR15545">
    <property type="entry name" value="PDZ DOMAIN CONTAINING RING FINGER PROTEIN 3, 4"/>
    <property type="match status" value="1"/>
</dbReference>
<dbReference type="InterPro" id="IPR051971">
    <property type="entry name" value="E3_ubiquitin-PDZ_ligase"/>
</dbReference>
<sequence>MTSDNNNLEYEYIVLKINGYDISHLSRCEAVQMFLQAKETIVVEICRQTNNALEKKKNNDTLSGVDNVQNILQAKECETVDKNFVNTTTTESSTITCFSKNLNFNHEEEERNKQVILTLRDSKSSVFPPAFVASKETQTCDYDTSSKDPDFERSIADHLIEQEHNLFEQCLEPEIDIEEITLNKPMDIVSCGQMGLHVCSAGFPSPSTYHNKDDFFCTEDIFEDVFICGIKSDSIAEQDGRLRKGDQILRINGIDVRRKEDVETRIAEKNSIVTLLVSRILYAEDDGDDIESNFEYDNSFLSDDYKNVVDKLDKVLLSQVKYKKTISNNEDFHTPKCLCLETQKNSGENTRLFNEENCIPNKINKTIDRSTNKNQENLLYDYDENEHIYETIPEDSESEPLYCSPYQSSNYMTAVGSCSPATITEPAGIETDALVTSMQHQTQRVAQWLGLKSQCPKTTKNLSRLPSAKPNQLPECNRIFTLRSTITSTSRSSSSGIVYSLNRPIKIPSEEVHNSLSAFNAEGSKNSAKPHMNILKADEEPISNSKLEGIDPEVDSTVSQSEAFVTSPLSSMLLLPFGKSGRIGLCSGNLHTAYISGCQQIIPSFEDLNSSCIFGVLVLFSA</sequence>
<organism evidence="2 3">
    <name type="scientific">Drosophila ananassae</name>
    <name type="common">Fruit fly</name>
    <dbReference type="NCBI Taxonomy" id="7217"/>
    <lineage>
        <taxon>Eukaryota</taxon>
        <taxon>Metazoa</taxon>
        <taxon>Ecdysozoa</taxon>
        <taxon>Arthropoda</taxon>
        <taxon>Hexapoda</taxon>
        <taxon>Insecta</taxon>
        <taxon>Pterygota</taxon>
        <taxon>Neoptera</taxon>
        <taxon>Endopterygota</taxon>
        <taxon>Diptera</taxon>
        <taxon>Brachycera</taxon>
        <taxon>Muscomorpha</taxon>
        <taxon>Ephydroidea</taxon>
        <taxon>Drosophilidae</taxon>
        <taxon>Drosophila</taxon>
        <taxon>Sophophora</taxon>
    </lineage>
</organism>
<dbReference type="OrthoDB" id="6270329at2759"/>
<evidence type="ECO:0000313" key="3">
    <source>
        <dbReference type="Proteomes" id="UP000007801"/>
    </source>
</evidence>
<gene>
    <name evidence="2" type="primary">Dana\GF13793</name>
    <name evidence="2" type="synonym">dana_GLEANR_138</name>
    <name evidence="2" type="ORF">GF13793</name>
</gene>
<protein>
    <recommendedName>
        <fullName evidence="1">PDZ domain-containing protein</fullName>
    </recommendedName>
</protein>
<dbReference type="eggNOG" id="KOG0312">
    <property type="taxonomic scope" value="Eukaryota"/>
</dbReference>
<accession>B3MZZ0</accession>
<dbReference type="AlphaFoldDB" id="B3MZZ0"/>